<accession>A0A926E601</accession>
<dbReference type="RefSeq" id="WP_177270359.1">
    <property type="nucleotide sequence ID" value="NZ_JACRTA010000002.1"/>
</dbReference>
<dbReference type="InterPro" id="IPR037010">
    <property type="entry name" value="VitB12-dep_Met_synth_activ_sf"/>
</dbReference>
<reference evidence="1" key="1">
    <citation type="submission" date="2020-08" db="EMBL/GenBank/DDBJ databases">
        <title>Genome public.</title>
        <authorList>
            <person name="Liu C."/>
            <person name="Sun Q."/>
        </authorList>
    </citation>
    <scope>NUCLEOTIDE SEQUENCE</scope>
    <source>
        <strain evidence="1">NSJ-24</strain>
    </source>
</reference>
<organism evidence="1 2">
    <name type="scientific">Lentihominibacter hominis</name>
    <dbReference type="NCBI Taxonomy" id="2763645"/>
    <lineage>
        <taxon>Bacteria</taxon>
        <taxon>Bacillati</taxon>
        <taxon>Bacillota</taxon>
        <taxon>Clostridia</taxon>
        <taxon>Peptostreptococcales</taxon>
        <taxon>Anaerovoracaceae</taxon>
        <taxon>Lentihominibacter</taxon>
    </lineage>
</organism>
<evidence type="ECO:0000313" key="1">
    <source>
        <dbReference type="EMBL" id="MBC8568475.1"/>
    </source>
</evidence>
<evidence type="ECO:0000313" key="2">
    <source>
        <dbReference type="Proteomes" id="UP000610862"/>
    </source>
</evidence>
<dbReference type="AlphaFoldDB" id="A0A926E601"/>
<dbReference type="GO" id="GO:0008705">
    <property type="term" value="F:methionine synthase activity"/>
    <property type="evidence" value="ECO:0007669"/>
    <property type="project" value="InterPro"/>
</dbReference>
<name>A0A926E601_9FIRM</name>
<proteinExistence type="predicted"/>
<comment type="caution">
    <text evidence="1">The sequence shown here is derived from an EMBL/GenBank/DDBJ whole genome shotgun (WGS) entry which is preliminary data.</text>
</comment>
<sequence length="213" mass="23655">MNIDITEPISRKRWLNALGAGDKDDYSLIARLDKAEKILFESAKPKAVYRVMNRKDVRVEGFSLQKHLEGCHKVAVMALTLGIGVDNAIRKMQISDMAEAVIMDSGASVLVDSLCDKFEEYIRNNVDEYVTSRFSPGYGDSPLRMQKSVISYVDGQRKIGLNVTSSNLMIPRKSVTALIGLSEHPVTGRLATCGECVLKDKCTLRKEGKFCGY</sequence>
<dbReference type="Proteomes" id="UP000610862">
    <property type="component" value="Unassembled WGS sequence"/>
</dbReference>
<dbReference type="SUPFAM" id="SSF56507">
    <property type="entry name" value="Methionine synthase activation domain-like"/>
    <property type="match status" value="1"/>
</dbReference>
<dbReference type="Gene3D" id="3.40.109.40">
    <property type="match status" value="1"/>
</dbReference>
<dbReference type="EMBL" id="JACRTA010000002">
    <property type="protein sequence ID" value="MBC8568475.1"/>
    <property type="molecule type" value="Genomic_DNA"/>
</dbReference>
<gene>
    <name evidence="1" type="ORF">H8692_06870</name>
</gene>
<keyword evidence="2" id="KW-1185">Reference proteome</keyword>
<protein>
    <submittedName>
        <fullName evidence="1">Methionine synthase</fullName>
    </submittedName>
</protein>